<feature type="transmembrane region" description="Helical" evidence="6">
    <location>
        <begin position="313"/>
        <end position="331"/>
    </location>
</feature>
<dbReference type="EMBL" id="BCMF01000003">
    <property type="protein sequence ID" value="GAW98718.1"/>
    <property type="molecule type" value="Genomic_DNA"/>
</dbReference>
<keyword evidence="8" id="KW-1185">Reference proteome</keyword>
<reference evidence="7 8" key="1">
    <citation type="submission" date="2015-11" db="EMBL/GenBank/DDBJ databases">
        <title>Draft genome sequences of new species of the genus Lactobacillus isolated from orchardgrass silage.</title>
        <authorList>
            <person name="Tohno M."/>
            <person name="Tanizawa Y."/>
            <person name="Arita M."/>
        </authorList>
    </citation>
    <scope>NUCLEOTIDE SEQUENCE [LARGE SCALE GENOMIC DNA]</scope>
    <source>
        <strain evidence="7 8">IWT30</strain>
    </source>
</reference>
<feature type="transmembrane region" description="Helical" evidence="6">
    <location>
        <begin position="408"/>
        <end position="431"/>
    </location>
</feature>
<dbReference type="PIRSF" id="PIRSF002457">
    <property type="entry name" value="DASS"/>
    <property type="match status" value="1"/>
</dbReference>
<feature type="transmembrane region" description="Helical" evidence="6">
    <location>
        <begin position="377"/>
        <end position="396"/>
    </location>
</feature>
<comment type="subcellular location">
    <subcellularLocation>
        <location evidence="1">Membrane</location>
        <topology evidence="1">Multi-pass membrane protein</topology>
    </subcellularLocation>
</comment>
<evidence type="ECO:0000256" key="2">
    <source>
        <dbReference type="ARBA" id="ARBA00007349"/>
    </source>
</evidence>
<protein>
    <submittedName>
        <fullName evidence="7">2-oxoglutarate translocator</fullName>
    </submittedName>
</protein>
<evidence type="ECO:0000256" key="5">
    <source>
        <dbReference type="ARBA" id="ARBA00023136"/>
    </source>
</evidence>
<name>A0A1Z5IAQ5_9LACO</name>
<feature type="transmembrane region" description="Helical" evidence="6">
    <location>
        <begin position="343"/>
        <end position="365"/>
    </location>
</feature>
<feature type="transmembrane region" description="Helical" evidence="6">
    <location>
        <begin position="94"/>
        <end position="114"/>
    </location>
</feature>
<feature type="transmembrane region" description="Helical" evidence="6">
    <location>
        <begin position="235"/>
        <end position="255"/>
    </location>
</feature>
<feature type="transmembrane region" description="Helical" evidence="6">
    <location>
        <begin position="460"/>
        <end position="483"/>
    </location>
</feature>
<dbReference type="InterPro" id="IPR001898">
    <property type="entry name" value="SLC13A/DASS"/>
</dbReference>
<evidence type="ECO:0000256" key="3">
    <source>
        <dbReference type="ARBA" id="ARBA00022692"/>
    </source>
</evidence>
<dbReference type="PANTHER" id="PTHR42826">
    <property type="entry name" value="DICARBOXYLATE TRANSPORTER 2.1, CHLOROPLASTIC"/>
    <property type="match status" value="1"/>
</dbReference>
<dbReference type="NCBIfam" id="TIGR00785">
    <property type="entry name" value="dass"/>
    <property type="match status" value="1"/>
</dbReference>
<dbReference type="Proteomes" id="UP000198374">
    <property type="component" value="Unassembled WGS sequence"/>
</dbReference>
<feature type="transmembrane region" description="Helical" evidence="6">
    <location>
        <begin position="193"/>
        <end position="215"/>
    </location>
</feature>
<keyword evidence="4 6" id="KW-1133">Transmembrane helix</keyword>
<keyword evidence="5 6" id="KW-0472">Membrane</keyword>
<comment type="caution">
    <text evidence="7">The sequence shown here is derived from an EMBL/GenBank/DDBJ whole genome shotgun (WGS) entry which is preliminary data.</text>
</comment>
<evidence type="ECO:0000313" key="8">
    <source>
        <dbReference type="Proteomes" id="UP000198374"/>
    </source>
</evidence>
<feature type="transmembrane region" description="Helical" evidence="6">
    <location>
        <begin position="287"/>
        <end position="307"/>
    </location>
</feature>
<sequence>MDENDKVSQDPIISWIATFKHNPKLWVKWLVPIIVGLIIWFIPAPAGIKIQAWHLLAIFIGTVVGIITGPLPMGAVSMLGLVLVLVTGTLTTDVAFTGFSQSTVWMIVAAFFIARSIIKSGLGSRIALFLVSKLGSRVLGASYALALTDLILAPATPAAVARGGGVIMPILRSVSGVYGSEPNSPSSKKAGEFLTITAFQVNVITPAMFLTALSANPLAAQLAGQQGVVITWGKWALAACVPGIVSLLVIPFLLYKLYPPTVSKSPEIAAHAKDELHKMGKITPSEWVTIATVVIVLGLWMIGDPLFGLDSTTVGFIGMAVLILSGALTWNDVKSEKQAWDTFFWMGSLVMMATELSKLGLIPWISKHIVGLIGGMGWIPAFLILCGVYFFSHYLIASNVAQVSAMYAAFLAAAIAVGVPPLFAALILGFISSLDSGITHYSNATAPLMFGMGYVSVAKWWVAGLICAIVNIVIWMSVGSLWMHVIGLW</sequence>
<feature type="transmembrane region" description="Helical" evidence="6">
    <location>
        <begin position="55"/>
        <end position="88"/>
    </location>
</feature>
<comment type="similarity">
    <text evidence="2">Belongs to the SLC13A/DASS transporter (TC 2.A.47) family. DIT1 subfamily.</text>
</comment>
<dbReference type="AlphaFoldDB" id="A0A1Z5IAQ5"/>
<dbReference type="RefSeq" id="WP_225360201.1">
    <property type="nucleotide sequence ID" value="NZ_BCMF01000003.1"/>
</dbReference>
<dbReference type="InterPro" id="IPR030676">
    <property type="entry name" value="CitT-rel"/>
</dbReference>
<evidence type="ECO:0000256" key="1">
    <source>
        <dbReference type="ARBA" id="ARBA00004141"/>
    </source>
</evidence>
<feature type="transmembrane region" description="Helical" evidence="6">
    <location>
        <begin position="29"/>
        <end position="48"/>
    </location>
</feature>
<dbReference type="GO" id="GO:0016020">
    <property type="term" value="C:membrane"/>
    <property type="evidence" value="ECO:0007669"/>
    <property type="project" value="UniProtKB-SubCell"/>
</dbReference>
<organism evidence="7 8">
    <name type="scientific">Secundilactobacillus mixtipabuli</name>
    <dbReference type="NCBI Taxonomy" id="1435342"/>
    <lineage>
        <taxon>Bacteria</taxon>
        <taxon>Bacillati</taxon>
        <taxon>Bacillota</taxon>
        <taxon>Bacilli</taxon>
        <taxon>Lactobacillales</taxon>
        <taxon>Lactobacillaceae</taxon>
        <taxon>Secundilactobacillus</taxon>
    </lineage>
</organism>
<dbReference type="GO" id="GO:0022857">
    <property type="term" value="F:transmembrane transporter activity"/>
    <property type="evidence" value="ECO:0007669"/>
    <property type="project" value="InterPro"/>
</dbReference>
<gene>
    <name evidence="7" type="ORF">IWT30_00677</name>
</gene>
<evidence type="ECO:0000256" key="4">
    <source>
        <dbReference type="ARBA" id="ARBA00022989"/>
    </source>
</evidence>
<proteinExistence type="inferred from homology"/>
<dbReference type="Pfam" id="PF00939">
    <property type="entry name" value="Na_sulph_symp"/>
    <property type="match status" value="1"/>
</dbReference>
<evidence type="ECO:0000256" key="6">
    <source>
        <dbReference type="SAM" id="Phobius"/>
    </source>
</evidence>
<evidence type="ECO:0000313" key="7">
    <source>
        <dbReference type="EMBL" id="GAW98718.1"/>
    </source>
</evidence>
<accession>A0A1Z5IAQ5</accession>
<keyword evidence="3 6" id="KW-0812">Transmembrane</keyword>